<reference evidence="2" key="2">
    <citation type="submission" date="2025-08" db="UniProtKB">
        <authorList>
            <consortium name="RefSeq"/>
        </authorList>
    </citation>
    <scope>IDENTIFICATION</scope>
</reference>
<feature type="compositionally biased region" description="Low complexity" evidence="1">
    <location>
        <begin position="108"/>
        <end position="121"/>
    </location>
</feature>
<feature type="region of interest" description="Disordered" evidence="1">
    <location>
        <begin position="102"/>
        <end position="130"/>
    </location>
</feature>
<dbReference type="PANTHER" id="PTHR40422:SF1">
    <property type="entry name" value="TRANSLATION MACHINERY-ASSOCIATED PROTEIN 17"/>
    <property type="match status" value="1"/>
</dbReference>
<organism evidence="2">
    <name type="scientific">Aspergillus niger</name>
    <dbReference type="NCBI Taxonomy" id="5061"/>
    <lineage>
        <taxon>Eukaryota</taxon>
        <taxon>Fungi</taxon>
        <taxon>Dikarya</taxon>
        <taxon>Ascomycota</taxon>
        <taxon>Pezizomycotina</taxon>
        <taxon>Eurotiomycetes</taxon>
        <taxon>Eurotiomycetidae</taxon>
        <taxon>Eurotiales</taxon>
        <taxon>Aspergillaceae</taxon>
        <taxon>Aspergillus</taxon>
        <taxon>Aspergillus subgen. Circumdati</taxon>
    </lineage>
</organism>
<dbReference type="GeneID" id="4982382"/>
<evidence type="ECO:0000256" key="1">
    <source>
        <dbReference type="SAM" id="MobiDB-lite"/>
    </source>
</evidence>
<name>A0AAJ6VQ62_ASPNG</name>
<accession>A0AAJ6VQ62</accession>
<dbReference type="VEuPathDB" id="FungiDB:An08g00680"/>
<dbReference type="AlphaFoldDB" id="A0AAJ6VQ62"/>
<dbReference type="PANTHER" id="PTHR40422">
    <property type="entry name" value="TRANSLATION MACHINERY-ASSOCIATED PROTEIN 17"/>
    <property type="match status" value="1"/>
</dbReference>
<evidence type="ECO:0000313" key="2">
    <source>
        <dbReference type="RefSeq" id="XP_001392186.3"/>
    </source>
</evidence>
<dbReference type="KEGG" id="ang:An08g00680"/>
<gene>
    <name evidence="2" type="ORF">An08g00680</name>
</gene>
<dbReference type="RefSeq" id="XP_001392186.3">
    <property type="nucleotide sequence ID" value="XM_001392149.3"/>
</dbReference>
<proteinExistence type="predicted"/>
<protein>
    <submittedName>
        <fullName evidence="2">Uncharacterized protein</fullName>
    </submittedName>
</protein>
<reference evidence="2" key="1">
    <citation type="submission" date="2025-02" db="EMBL/GenBank/DDBJ databases">
        <authorList>
            <consortium name="NCBI Genome Project"/>
        </authorList>
    </citation>
    <scope>NUCLEOTIDE SEQUENCE</scope>
</reference>
<dbReference type="InterPro" id="IPR038966">
    <property type="entry name" value="TMA17"/>
</dbReference>
<sequence>MSAESLPISPAAFAEAIKELPLPVLYAKVSEIRNSMAHLHRSNQELRTFINESCDTEAEKQELEVYIKENEDVAVSMLERIELLKTEVENRGQKWIELDDPEKEKANGEANANGNGNGTVEGTEELPTTSPTAKSVAMLQLEGYSIPAVRSALSTEYGQSMRDVTPLIVSMLVELSSPPGRGALRYLHANCS</sequence>